<feature type="transmembrane region" description="Helical" evidence="7">
    <location>
        <begin position="350"/>
        <end position="372"/>
    </location>
</feature>
<dbReference type="GO" id="GO:0031982">
    <property type="term" value="C:vesicle"/>
    <property type="evidence" value="ECO:0007669"/>
    <property type="project" value="TreeGrafter"/>
</dbReference>
<reference evidence="9" key="1">
    <citation type="submission" date="2011-05" db="EMBL/GenBank/DDBJ databases">
        <authorList>
            <person name="Richards S.R."/>
            <person name="Qu J."/>
            <person name="Jiang H."/>
            <person name="Jhangiani S.N."/>
            <person name="Agravi P."/>
            <person name="Goodspeed R."/>
            <person name="Gross S."/>
            <person name="Mandapat C."/>
            <person name="Jackson L."/>
            <person name="Mathew T."/>
            <person name="Pu L."/>
            <person name="Thornton R."/>
            <person name="Saada N."/>
            <person name="Wilczek-Boney K.B."/>
            <person name="Lee S."/>
            <person name="Kovar C."/>
            <person name="Wu Y."/>
            <person name="Scherer S.E."/>
            <person name="Worley K.C."/>
            <person name="Muzny D.M."/>
            <person name="Gibbs R."/>
        </authorList>
    </citation>
    <scope>NUCLEOTIDE SEQUENCE</scope>
    <source>
        <strain evidence="9">Brora</strain>
    </source>
</reference>
<evidence type="ECO:0000256" key="4">
    <source>
        <dbReference type="ARBA" id="ARBA00022692"/>
    </source>
</evidence>
<comment type="similarity">
    <text evidence="2">Belongs to the SLC34A transporter family.</text>
</comment>
<evidence type="ECO:0000256" key="2">
    <source>
        <dbReference type="ARBA" id="ARBA00005808"/>
    </source>
</evidence>
<keyword evidence="3" id="KW-1003">Cell membrane</keyword>
<proteinExistence type="inferred from homology"/>
<feature type="transmembrane region" description="Helical" evidence="7">
    <location>
        <begin position="180"/>
        <end position="199"/>
    </location>
</feature>
<feature type="transmembrane region" description="Helical" evidence="7">
    <location>
        <begin position="428"/>
        <end position="449"/>
    </location>
</feature>
<feature type="transmembrane region" description="Helical" evidence="7">
    <location>
        <begin position="138"/>
        <end position="159"/>
    </location>
</feature>
<dbReference type="NCBIfam" id="TIGR01013">
    <property type="entry name" value="2a58"/>
    <property type="match status" value="1"/>
</dbReference>
<dbReference type="eggNOG" id="ENOG502QQ3I">
    <property type="taxonomic scope" value="Eukaryota"/>
</dbReference>
<keyword evidence="9" id="KW-1185">Reference proteome</keyword>
<feature type="transmembrane region" description="Helical" evidence="7">
    <location>
        <begin position="305"/>
        <end position="330"/>
    </location>
</feature>
<comment type="subcellular location">
    <subcellularLocation>
        <location evidence="1">Apical cell membrane</location>
        <topology evidence="1">Multi-pass membrane protein</topology>
    </subcellularLocation>
</comment>
<feature type="transmembrane region" description="Helical" evidence="7">
    <location>
        <begin position="378"/>
        <end position="395"/>
    </location>
</feature>
<feature type="transmembrane region" description="Helical" evidence="7">
    <location>
        <begin position="470"/>
        <end position="491"/>
    </location>
</feature>
<sequence length="614" mass="67194">MAGYLPETKTDLSMVSPATSQADFDPWALPEFIDTSVKWSELDRNSKIRRIVITTIKIMALVGLLYLFICSLDFLASAFKLCGGKTAGEVFKNNEHLKNPVVGLMIGVLATVLVQSSSTSTSIVVTMVASSLLDVSTAIPIVMGANIGTSVTNTFVSLAQSGDRNEFRRAFAGATVHDMFNWLSVIVLLPLEVTTGYLYHLTSLIVESFEWSTQKQANKELLTVLTKPFTSLIVQLDSKVIKGIAVGEAKYQNSSLLKEWCKSEVRQEFVNETINGTVHSVLRNESYGIDKCSYLLNPSLGLSDVIVGVILLFISIIVLCTCLICMVKILHSMLRGQIAVVIKKTINADFPGKFAFLTGYLAIVVGCGMTILVQSSSIFTSALTPLVGIGVISLDRMYPLTLGSNIGTTTTGILASLTASGIELKHSIQIALCHLFFNISGILLFYPIPFMRWPVRMAQALGNTTAKYRWFSIVYLIFSFFIIPGVVFLISMGGPTIMMATGIPIFLFFAFVILFNVLQRKCPRVLPPVLRNWNFLPQCCHSLKPWDRIITRATGGCKKVCPCCKSKEGDIMDNANNQYHSKTAIMNGSTYTLKSNPVDTEGQGHTNPVATSAV</sequence>
<dbReference type="Pfam" id="PF02690">
    <property type="entry name" value="Na_Pi_cotrans"/>
    <property type="match status" value="2"/>
</dbReference>
<dbReference type="GO" id="GO:0005436">
    <property type="term" value="F:sodium:phosphate symporter activity"/>
    <property type="evidence" value="ECO:0007669"/>
    <property type="project" value="InterPro"/>
</dbReference>
<reference evidence="8" key="2">
    <citation type="submission" date="2015-02" db="UniProtKB">
        <authorList>
            <consortium name="EnsemblMetazoa"/>
        </authorList>
    </citation>
    <scope>IDENTIFICATION</scope>
</reference>
<evidence type="ECO:0000256" key="5">
    <source>
        <dbReference type="ARBA" id="ARBA00022989"/>
    </source>
</evidence>
<dbReference type="GO" id="GO:0044341">
    <property type="term" value="P:sodium-dependent phosphate transport"/>
    <property type="evidence" value="ECO:0007669"/>
    <property type="project" value="InterPro"/>
</dbReference>
<keyword evidence="6 7" id="KW-0472">Membrane</keyword>
<dbReference type="GO" id="GO:0005903">
    <property type="term" value="C:brush border"/>
    <property type="evidence" value="ECO:0007669"/>
    <property type="project" value="TreeGrafter"/>
</dbReference>
<feature type="transmembrane region" description="Helical" evidence="7">
    <location>
        <begin position="497"/>
        <end position="518"/>
    </location>
</feature>
<evidence type="ECO:0000256" key="7">
    <source>
        <dbReference type="SAM" id="Phobius"/>
    </source>
</evidence>
<dbReference type="PANTHER" id="PTHR10010">
    <property type="entry name" value="SOLUTE CARRIER FAMILY 34 SODIUM PHOSPHATE , MEMBER 2-RELATED"/>
    <property type="match status" value="1"/>
</dbReference>
<evidence type="ECO:0000313" key="8">
    <source>
        <dbReference type="EnsemblMetazoa" id="SMAR014839-PA"/>
    </source>
</evidence>
<evidence type="ECO:0000256" key="6">
    <source>
        <dbReference type="ARBA" id="ARBA00023136"/>
    </source>
</evidence>
<accession>T1JLV9</accession>
<keyword evidence="4 7" id="KW-0812">Transmembrane</keyword>
<keyword evidence="5 7" id="KW-1133">Transmembrane helix</keyword>
<dbReference type="PhylomeDB" id="T1JLV9"/>
<dbReference type="GO" id="GO:0016324">
    <property type="term" value="C:apical plasma membrane"/>
    <property type="evidence" value="ECO:0007669"/>
    <property type="project" value="UniProtKB-SubCell"/>
</dbReference>
<dbReference type="AlphaFoldDB" id="T1JLV9"/>
<dbReference type="EnsemblMetazoa" id="SMAR014839-RA">
    <property type="protein sequence ID" value="SMAR014839-PA"/>
    <property type="gene ID" value="SMAR014839"/>
</dbReference>
<dbReference type="HOGENOM" id="CLU_025063_0_0_1"/>
<evidence type="ECO:0000256" key="1">
    <source>
        <dbReference type="ARBA" id="ARBA00004424"/>
    </source>
</evidence>
<feature type="transmembrane region" description="Helical" evidence="7">
    <location>
        <begin position="51"/>
        <end position="76"/>
    </location>
</feature>
<dbReference type="Proteomes" id="UP000014500">
    <property type="component" value="Unassembled WGS sequence"/>
</dbReference>
<dbReference type="OMA" id="KQWCQTT"/>
<feature type="transmembrane region" description="Helical" evidence="7">
    <location>
        <begin position="402"/>
        <end position="422"/>
    </location>
</feature>
<dbReference type="NCBIfam" id="NF037997">
    <property type="entry name" value="Na_Pi_symport"/>
    <property type="match status" value="1"/>
</dbReference>
<dbReference type="STRING" id="126957.T1JLV9"/>
<name>T1JLV9_STRMM</name>
<evidence type="ECO:0000256" key="3">
    <source>
        <dbReference type="ARBA" id="ARBA00022475"/>
    </source>
</evidence>
<dbReference type="EMBL" id="JH431567">
    <property type="status" value="NOT_ANNOTATED_CDS"/>
    <property type="molecule type" value="Genomic_DNA"/>
</dbReference>
<dbReference type="PANTHER" id="PTHR10010:SF46">
    <property type="entry name" value="SODIUM-DEPENDENT PHOSPHATE TRANSPORT PROTEIN 2B"/>
    <property type="match status" value="1"/>
</dbReference>
<evidence type="ECO:0008006" key="10">
    <source>
        <dbReference type="Google" id="ProtNLM"/>
    </source>
</evidence>
<dbReference type="InterPro" id="IPR003841">
    <property type="entry name" value="Na/Pi_transpt"/>
</dbReference>
<organism evidence="8 9">
    <name type="scientific">Strigamia maritima</name>
    <name type="common">European centipede</name>
    <name type="synonym">Geophilus maritimus</name>
    <dbReference type="NCBI Taxonomy" id="126957"/>
    <lineage>
        <taxon>Eukaryota</taxon>
        <taxon>Metazoa</taxon>
        <taxon>Ecdysozoa</taxon>
        <taxon>Arthropoda</taxon>
        <taxon>Myriapoda</taxon>
        <taxon>Chilopoda</taxon>
        <taxon>Pleurostigmophora</taxon>
        <taxon>Geophilomorpha</taxon>
        <taxon>Linotaeniidae</taxon>
        <taxon>Strigamia</taxon>
    </lineage>
</organism>
<protein>
    <recommendedName>
        <fullName evidence="10">Sodium-dependent phosphate transport protein 2B</fullName>
    </recommendedName>
</protein>
<evidence type="ECO:0000313" key="9">
    <source>
        <dbReference type="Proteomes" id="UP000014500"/>
    </source>
</evidence>